<feature type="transmembrane region" description="Helical" evidence="6">
    <location>
        <begin position="155"/>
        <end position="178"/>
    </location>
</feature>
<comment type="caution">
    <text evidence="8">The sequence shown here is derived from an EMBL/GenBank/DDBJ whole genome shotgun (WGS) entry which is preliminary data.</text>
</comment>
<feature type="domain" description="ABC transmembrane type-1" evidence="7">
    <location>
        <begin position="27"/>
        <end position="208"/>
    </location>
</feature>
<gene>
    <name evidence="8" type="ORF">HMPREF9306_00287</name>
</gene>
<feature type="transmembrane region" description="Helical" evidence="6">
    <location>
        <begin position="61"/>
        <end position="86"/>
    </location>
</feature>
<dbReference type="SUPFAM" id="SSF161098">
    <property type="entry name" value="MetI-like"/>
    <property type="match status" value="1"/>
</dbReference>
<dbReference type="Proteomes" id="UP000014417">
    <property type="component" value="Unassembled WGS sequence"/>
</dbReference>
<keyword evidence="4 6" id="KW-1133">Transmembrane helix</keyword>
<organism evidence="8 9">
    <name type="scientific">Propionimicrobium lymphophilum ACS-093-V-SCH5</name>
    <dbReference type="NCBI Taxonomy" id="883161"/>
    <lineage>
        <taxon>Bacteria</taxon>
        <taxon>Bacillati</taxon>
        <taxon>Actinomycetota</taxon>
        <taxon>Actinomycetes</taxon>
        <taxon>Propionibacteriales</taxon>
        <taxon>Propionibacteriaceae</taxon>
        <taxon>Propionimicrobium</taxon>
    </lineage>
</organism>
<dbReference type="PATRIC" id="fig|883161.3.peg.289"/>
<dbReference type="AlphaFoldDB" id="S2W6J6"/>
<dbReference type="RefSeq" id="WP_016455142.1">
    <property type="nucleotide sequence ID" value="NZ_KE150269.1"/>
</dbReference>
<evidence type="ECO:0000313" key="8">
    <source>
        <dbReference type="EMBL" id="EPD33870.1"/>
    </source>
</evidence>
<evidence type="ECO:0000256" key="6">
    <source>
        <dbReference type="RuleBase" id="RU363032"/>
    </source>
</evidence>
<keyword evidence="3 6" id="KW-0812">Transmembrane</keyword>
<dbReference type="PANTHER" id="PTHR30177">
    <property type="entry name" value="GLYCINE BETAINE/L-PROLINE TRANSPORT SYSTEM PERMEASE PROTEIN PROW"/>
    <property type="match status" value="1"/>
</dbReference>
<keyword evidence="9" id="KW-1185">Reference proteome</keyword>
<dbReference type="EMBL" id="AGZR01000003">
    <property type="protein sequence ID" value="EPD33870.1"/>
    <property type="molecule type" value="Genomic_DNA"/>
</dbReference>
<dbReference type="PROSITE" id="PS50928">
    <property type="entry name" value="ABC_TM1"/>
    <property type="match status" value="1"/>
</dbReference>
<dbReference type="PANTHER" id="PTHR30177:SF33">
    <property type="entry name" value="POSSIBLE OSMOPROTECTANT (GLYCINE BETAINE_CARNITINE_CHOLINE_L-PROLINE) TRANSPORT INTEGRAL MEMBRANE PROTEIN ABC TRANSPORTER PROZ"/>
    <property type="match status" value="1"/>
</dbReference>
<dbReference type="GO" id="GO:0031460">
    <property type="term" value="P:glycine betaine transport"/>
    <property type="evidence" value="ECO:0007669"/>
    <property type="project" value="TreeGrafter"/>
</dbReference>
<evidence type="ECO:0000259" key="7">
    <source>
        <dbReference type="PROSITE" id="PS50928"/>
    </source>
</evidence>
<accession>S2W6J6</accession>
<evidence type="ECO:0000256" key="5">
    <source>
        <dbReference type="ARBA" id="ARBA00023136"/>
    </source>
</evidence>
<dbReference type="HOGENOM" id="CLU_046113_7_1_11"/>
<dbReference type="InterPro" id="IPR051204">
    <property type="entry name" value="ABC_transp_perm/SBD"/>
</dbReference>
<feature type="transmembrane region" description="Helical" evidence="6">
    <location>
        <begin position="190"/>
        <end position="211"/>
    </location>
</feature>
<comment type="subcellular location">
    <subcellularLocation>
        <location evidence="6">Cell membrane</location>
        <topology evidence="6">Multi-pass membrane protein</topology>
    </subcellularLocation>
    <subcellularLocation>
        <location evidence="1">Membrane</location>
        <topology evidence="1">Multi-pass membrane protein</topology>
    </subcellularLocation>
</comment>
<evidence type="ECO:0000256" key="4">
    <source>
        <dbReference type="ARBA" id="ARBA00022989"/>
    </source>
</evidence>
<evidence type="ECO:0000256" key="2">
    <source>
        <dbReference type="ARBA" id="ARBA00022448"/>
    </source>
</evidence>
<feature type="transmembrane region" description="Helical" evidence="6">
    <location>
        <begin position="92"/>
        <end position="111"/>
    </location>
</feature>
<evidence type="ECO:0000256" key="3">
    <source>
        <dbReference type="ARBA" id="ARBA00022692"/>
    </source>
</evidence>
<dbReference type="Gene3D" id="1.10.3720.10">
    <property type="entry name" value="MetI-like"/>
    <property type="match status" value="1"/>
</dbReference>
<dbReference type="CDD" id="cd06261">
    <property type="entry name" value="TM_PBP2"/>
    <property type="match status" value="1"/>
</dbReference>
<evidence type="ECO:0000313" key="9">
    <source>
        <dbReference type="Proteomes" id="UP000014417"/>
    </source>
</evidence>
<dbReference type="Pfam" id="PF00528">
    <property type="entry name" value="BPD_transp_1"/>
    <property type="match status" value="1"/>
</dbReference>
<dbReference type="OrthoDB" id="5244012at2"/>
<reference evidence="8 9" key="1">
    <citation type="submission" date="2013-04" db="EMBL/GenBank/DDBJ databases">
        <title>The Genome Sequence of Propionimicrobium lymphophilum ACS-093-V-SCH5.</title>
        <authorList>
            <consortium name="The Broad Institute Genomics Platform"/>
            <person name="Earl A."/>
            <person name="Ward D."/>
            <person name="Feldgarden M."/>
            <person name="Gevers D."/>
            <person name="Saerens B."/>
            <person name="Vaneechoutte M."/>
            <person name="Walker B."/>
            <person name="Young S."/>
            <person name="Zeng Q."/>
            <person name="Gargeya S."/>
            <person name="Fitzgerald M."/>
            <person name="Haas B."/>
            <person name="Abouelleil A."/>
            <person name="Allen A.W."/>
            <person name="Alvarado L."/>
            <person name="Arachchi H.M."/>
            <person name="Berlin A.M."/>
            <person name="Chapman S.B."/>
            <person name="Gainer-Dewar J."/>
            <person name="Goldberg J."/>
            <person name="Griggs A."/>
            <person name="Gujja S."/>
            <person name="Hansen M."/>
            <person name="Howarth C."/>
            <person name="Imamovic A."/>
            <person name="Ireland A."/>
            <person name="Larimer J."/>
            <person name="McCowan C."/>
            <person name="Murphy C."/>
            <person name="Pearson M."/>
            <person name="Poon T.W."/>
            <person name="Priest M."/>
            <person name="Roberts A."/>
            <person name="Saif S."/>
            <person name="Shea T."/>
            <person name="Sisk P."/>
            <person name="Sykes S."/>
            <person name="Wortman J."/>
            <person name="Nusbaum C."/>
            <person name="Birren B."/>
        </authorList>
    </citation>
    <scope>NUCLEOTIDE SEQUENCE [LARGE SCALE GENOMIC DNA]</scope>
    <source>
        <strain evidence="8 9">ACS-093-V-SCH5</strain>
    </source>
</reference>
<dbReference type="STRING" id="883161.HMPREF9306_00287"/>
<dbReference type="InterPro" id="IPR000515">
    <property type="entry name" value="MetI-like"/>
</dbReference>
<name>S2W6J6_9ACTN</name>
<dbReference type="GO" id="GO:0055085">
    <property type="term" value="P:transmembrane transport"/>
    <property type="evidence" value="ECO:0007669"/>
    <property type="project" value="InterPro"/>
</dbReference>
<keyword evidence="2 6" id="KW-0813">Transport</keyword>
<feature type="transmembrane region" description="Helical" evidence="6">
    <location>
        <begin position="27"/>
        <end position="52"/>
    </location>
</feature>
<dbReference type="InterPro" id="IPR035906">
    <property type="entry name" value="MetI-like_sf"/>
</dbReference>
<evidence type="ECO:0000256" key="1">
    <source>
        <dbReference type="ARBA" id="ARBA00004141"/>
    </source>
</evidence>
<protein>
    <recommendedName>
        <fullName evidence="7">ABC transmembrane type-1 domain-containing protein</fullName>
    </recommendedName>
</protein>
<sequence length="227" mass="23758">MNLFEQAFHWMFSDQLAESVLPLGKAIFTHLGFSLLSLLIAAAIAVPLGWFIGHTGRARNLVISATGAARALPSFGLVLFLVVLFGVDGKALAVYAALTLLAVPPILAGAYSGVEAAPKTTVDGARAIGMSEAQILFKVEAPLGLPLLFNGLRTALLQIIASVTIAGYVGAWGLGFYIVQGIALRRFDQVLGASLVTVALAVIADVAMALVRRLAIPKGVRLQPANE</sequence>
<comment type="similarity">
    <text evidence="6">Belongs to the binding-protein-dependent transport system permease family.</text>
</comment>
<dbReference type="GO" id="GO:0005886">
    <property type="term" value="C:plasma membrane"/>
    <property type="evidence" value="ECO:0007669"/>
    <property type="project" value="UniProtKB-SubCell"/>
</dbReference>
<proteinExistence type="inferred from homology"/>
<keyword evidence="5 6" id="KW-0472">Membrane</keyword>